<dbReference type="PATRIC" id="fig|1121290.3.peg.1875"/>
<dbReference type="STRING" id="1121290.CLAOCE_18560"/>
<proteinExistence type="inferred from homology"/>
<dbReference type="SUPFAM" id="SSF103481">
    <property type="entry name" value="Multidrug resistance efflux transporter EmrE"/>
    <property type="match status" value="2"/>
</dbReference>
<dbReference type="InterPro" id="IPR000620">
    <property type="entry name" value="EamA_dom"/>
</dbReference>
<comment type="caution">
    <text evidence="8">The sequence shown here is derived from an EMBL/GenBank/DDBJ whole genome shotgun (WGS) entry which is preliminary data.</text>
</comment>
<keyword evidence="5 6" id="KW-0472">Membrane</keyword>
<evidence type="ECO:0000313" key="9">
    <source>
        <dbReference type="Proteomes" id="UP000175744"/>
    </source>
</evidence>
<evidence type="ECO:0000256" key="5">
    <source>
        <dbReference type="ARBA" id="ARBA00023136"/>
    </source>
</evidence>
<organism evidence="8 9">
    <name type="scientific">Clostridium acetireducens DSM 10703</name>
    <dbReference type="NCBI Taxonomy" id="1121290"/>
    <lineage>
        <taxon>Bacteria</taxon>
        <taxon>Bacillati</taxon>
        <taxon>Bacillota</taxon>
        <taxon>Clostridia</taxon>
        <taxon>Eubacteriales</taxon>
        <taxon>Clostridiaceae</taxon>
        <taxon>Clostridium</taxon>
    </lineage>
</organism>
<evidence type="ECO:0000259" key="7">
    <source>
        <dbReference type="Pfam" id="PF00892"/>
    </source>
</evidence>
<protein>
    <submittedName>
        <fullName evidence="8">Putative DMT superfamily transporter inner membrane protein</fullName>
    </submittedName>
</protein>
<feature type="transmembrane region" description="Helical" evidence="6">
    <location>
        <begin position="177"/>
        <end position="198"/>
    </location>
</feature>
<feature type="transmembrane region" description="Helical" evidence="6">
    <location>
        <begin position="266"/>
        <end position="283"/>
    </location>
</feature>
<dbReference type="RefSeq" id="WP_084027609.1">
    <property type="nucleotide sequence ID" value="NZ_LZFO01000032.1"/>
</dbReference>
<keyword evidence="4 6" id="KW-1133">Transmembrane helix</keyword>
<dbReference type="GO" id="GO:0016020">
    <property type="term" value="C:membrane"/>
    <property type="evidence" value="ECO:0007669"/>
    <property type="project" value="UniProtKB-SubCell"/>
</dbReference>
<evidence type="ECO:0000256" key="6">
    <source>
        <dbReference type="SAM" id="Phobius"/>
    </source>
</evidence>
<dbReference type="EMBL" id="LZFO01000032">
    <property type="protein sequence ID" value="OFI05238.1"/>
    <property type="molecule type" value="Genomic_DNA"/>
</dbReference>
<keyword evidence="3 6" id="KW-0812">Transmembrane</keyword>
<feature type="transmembrane region" description="Helical" evidence="6">
    <location>
        <begin position="94"/>
        <end position="115"/>
    </location>
</feature>
<evidence type="ECO:0000313" key="8">
    <source>
        <dbReference type="EMBL" id="OFI05238.1"/>
    </source>
</evidence>
<feature type="transmembrane region" description="Helical" evidence="6">
    <location>
        <begin position="147"/>
        <end position="165"/>
    </location>
</feature>
<dbReference type="Pfam" id="PF00892">
    <property type="entry name" value="EamA"/>
    <property type="match status" value="2"/>
</dbReference>
<evidence type="ECO:0000256" key="1">
    <source>
        <dbReference type="ARBA" id="ARBA00004141"/>
    </source>
</evidence>
<feature type="transmembrane region" description="Helical" evidence="6">
    <location>
        <begin position="210"/>
        <end position="231"/>
    </location>
</feature>
<feature type="transmembrane region" description="Helical" evidence="6">
    <location>
        <begin position="66"/>
        <end position="88"/>
    </location>
</feature>
<dbReference type="PANTHER" id="PTHR32322">
    <property type="entry name" value="INNER MEMBRANE TRANSPORTER"/>
    <property type="match status" value="1"/>
</dbReference>
<feature type="domain" description="EamA" evidence="7">
    <location>
        <begin position="3"/>
        <end position="138"/>
    </location>
</feature>
<dbReference type="OrthoDB" id="9813604at2"/>
<reference evidence="8 9" key="1">
    <citation type="submission" date="2016-06" db="EMBL/GenBank/DDBJ databases">
        <title>Genome sequence of Clostridium acetireducens DSM 10703.</title>
        <authorList>
            <person name="Poehlein A."/>
            <person name="Fluechter S."/>
            <person name="Duerre P."/>
            <person name="Daniel R."/>
        </authorList>
    </citation>
    <scope>NUCLEOTIDE SEQUENCE [LARGE SCALE GENOMIC DNA]</scope>
    <source>
        <strain evidence="8 9">DSM 10703</strain>
    </source>
</reference>
<accession>A0A1E8EXH8</accession>
<sequence length="293" mass="32642">MKKGYLYVVITAFIFSTMEIGGKIISNEINPFQLTFLRFLIGGLFLLPFAIKEFKKRNLKLEKYDFFYFMLTGALCVIVSMGFFQLAIVYTKASVVAIVFSTNPMFTIPFAYFILKENLTKSTIISLVLSFIGIICILNPFNITLDIKGIIFAILAALTFSLYSVIGKMKIEKYGGIIMNCFTFLVGDIILFIGILLFKIPVISGVSSSNIIHIIYLGIVVTGLGYLFYFFAMEETSASTASIVFFIKPALAPILSLIILAENIPFNTLLGIVFILLGSFVTLKGKKNKEAHE</sequence>
<dbReference type="AlphaFoldDB" id="A0A1E8EXH8"/>
<feature type="transmembrane region" description="Helical" evidence="6">
    <location>
        <begin position="32"/>
        <end position="54"/>
    </location>
</feature>
<dbReference type="PANTHER" id="PTHR32322:SF2">
    <property type="entry name" value="EAMA DOMAIN-CONTAINING PROTEIN"/>
    <property type="match status" value="1"/>
</dbReference>
<dbReference type="InterPro" id="IPR037185">
    <property type="entry name" value="EmrE-like"/>
</dbReference>
<evidence type="ECO:0000256" key="3">
    <source>
        <dbReference type="ARBA" id="ARBA00022692"/>
    </source>
</evidence>
<comment type="similarity">
    <text evidence="2">Belongs to the EamA transporter family.</text>
</comment>
<dbReference type="Proteomes" id="UP000175744">
    <property type="component" value="Unassembled WGS sequence"/>
</dbReference>
<name>A0A1E8EXH8_9CLOT</name>
<gene>
    <name evidence="8" type="ORF">CLOACE_18560</name>
</gene>
<feature type="transmembrane region" description="Helical" evidence="6">
    <location>
        <begin position="5"/>
        <end position="26"/>
    </location>
</feature>
<evidence type="ECO:0000256" key="2">
    <source>
        <dbReference type="ARBA" id="ARBA00007362"/>
    </source>
</evidence>
<feature type="domain" description="EamA" evidence="7">
    <location>
        <begin position="148"/>
        <end position="282"/>
    </location>
</feature>
<keyword evidence="9" id="KW-1185">Reference proteome</keyword>
<dbReference type="InterPro" id="IPR050638">
    <property type="entry name" value="AA-Vitamin_Transporters"/>
</dbReference>
<evidence type="ECO:0000256" key="4">
    <source>
        <dbReference type="ARBA" id="ARBA00022989"/>
    </source>
</evidence>
<feature type="transmembrane region" description="Helical" evidence="6">
    <location>
        <begin position="243"/>
        <end position="260"/>
    </location>
</feature>
<feature type="transmembrane region" description="Helical" evidence="6">
    <location>
        <begin position="122"/>
        <end position="141"/>
    </location>
</feature>
<comment type="subcellular location">
    <subcellularLocation>
        <location evidence="1">Membrane</location>
        <topology evidence="1">Multi-pass membrane protein</topology>
    </subcellularLocation>
</comment>